<dbReference type="GO" id="GO:0003700">
    <property type="term" value="F:DNA-binding transcription factor activity"/>
    <property type="evidence" value="ECO:0007669"/>
    <property type="project" value="TreeGrafter"/>
</dbReference>
<evidence type="ECO:0000259" key="5">
    <source>
        <dbReference type="PROSITE" id="PS50977"/>
    </source>
</evidence>
<sequence length="196" mass="21915">MASNDLSPAARRIAQLALSHFAEQGYDAASMNDIAVLAGLKKASLYAHFTSKDELYRAALELALAAEAEHVRAQFAAGEGTAGALGEGYWFQLRDRYTANDSLRFLLRAAFYPPHSLRDAVMGGFNDYLAFLRGRFEEVFVQAHPRVPADMRHWLVEAYMAVIDSLHVELIYGNDEGYFRRLEAFRGLYGVFAGRL</sequence>
<dbReference type="Proteomes" id="UP000634530">
    <property type="component" value="Chromosome"/>
</dbReference>
<dbReference type="SUPFAM" id="SSF46689">
    <property type="entry name" value="Homeodomain-like"/>
    <property type="match status" value="1"/>
</dbReference>
<proteinExistence type="predicted"/>
<dbReference type="KEGG" id="pvw:HU752_021790"/>
<feature type="domain" description="HTH tetR-type" evidence="5">
    <location>
        <begin position="7"/>
        <end position="67"/>
    </location>
</feature>
<dbReference type="Gene3D" id="1.10.10.60">
    <property type="entry name" value="Homeodomain-like"/>
    <property type="match status" value="1"/>
</dbReference>
<dbReference type="GO" id="GO:0000976">
    <property type="term" value="F:transcription cis-regulatory region binding"/>
    <property type="evidence" value="ECO:0007669"/>
    <property type="project" value="TreeGrafter"/>
</dbReference>
<dbReference type="InterPro" id="IPR009057">
    <property type="entry name" value="Homeodomain-like_sf"/>
</dbReference>
<evidence type="ECO:0000313" key="6">
    <source>
        <dbReference type="EMBL" id="QXI26549.1"/>
    </source>
</evidence>
<keyword evidence="1" id="KW-0805">Transcription regulation</keyword>
<dbReference type="InterPro" id="IPR001647">
    <property type="entry name" value="HTH_TetR"/>
</dbReference>
<evidence type="ECO:0000256" key="1">
    <source>
        <dbReference type="ARBA" id="ARBA00023015"/>
    </source>
</evidence>
<keyword evidence="2 4" id="KW-0238">DNA-binding</keyword>
<protein>
    <submittedName>
        <fullName evidence="6">TetR/AcrR family transcriptional regulator</fullName>
    </submittedName>
</protein>
<dbReference type="PANTHER" id="PTHR30055">
    <property type="entry name" value="HTH-TYPE TRANSCRIPTIONAL REGULATOR RUTR"/>
    <property type="match status" value="1"/>
</dbReference>
<gene>
    <name evidence="6" type="ORF">HU752_021790</name>
</gene>
<reference evidence="6 7" key="2">
    <citation type="journal article" date="2021" name="Microorganisms">
        <title>The Ever-Expanding Pseudomonas Genus: Description of 43 New Species and Partition of the Pseudomonas putida Group.</title>
        <authorList>
            <person name="Girard L."/>
            <person name="Lood C."/>
            <person name="Hofte M."/>
            <person name="Vandamme P."/>
            <person name="Rokni-Zadeh H."/>
            <person name="van Noort V."/>
            <person name="Lavigne R."/>
            <person name="De Mot R."/>
        </authorList>
    </citation>
    <scope>NUCLEOTIDE SEQUENCE [LARGE SCALE GENOMIC DNA]</scope>
    <source>
        <strain evidence="6 7">RW8P3</strain>
    </source>
</reference>
<evidence type="ECO:0000256" key="2">
    <source>
        <dbReference type="ARBA" id="ARBA00023125"/>
    </source>
</evidence>
<keyword evidence="3" id="KW-0804">Transcription</keyword>
<dbReference type="PROSITE" id="PS50977">
    <property type="entry name" value="HTH_TETR_2"/>
    <property type="match status" value="1"/>
</dbReference>
<evidence type="ECO:0000313" key="7">
    <source>
        <dbReference type="Proteomes" id="UP000634530"/>
    </source>
</evidence>
<feature type="DNA-binding region" description="H-T-H motif" evidence="4">
    <location>
        <begin position="30"/>
        <end position="49"/>
    </location>
</feature>
<dbReference type="RefSeq" id="WP_186675436.1">
    <property type="nucleotide sequence ID" value="NZ_CP077093.1"/>
</dbReference>
<reference evidence="6 7" key="1">
    <citation type="journal article" date="2020" name="Microorganisms">
        <title>Reliable Identification of Environmental Pseudomonas Isolates Using the rpoD Gene.</title>
        <authorList>
            <consortium name="The Broad Institute Genome Sequencing Platform"/>
            <person name="Girard L."/>
            <person name="Lood C."/>
            <person name="Rokni-Zadeh H."/>
            <person name="van Noort V."/>
            <person name="Lavigne R."/>
            <person name="De Mot R."/>
        </authorList>
    </citation>
    <scope>NUCLEOTIDE SEQUENCE [LARGE SCALE GENOMIC DNA]</scope>
    <source>
        <strain evidence="6 7">RW8P3</strain>
    </source>
</reference>
<organism evidence="6 7">
    <name type="scientific">Pseudomonas vanderleydeniana</name>
    <dbReference type="NCBI Taxonomy" id="2745495"/>
    <lineage>
        <taxon>Bacteria</taxon>
        <taxon>Pseudomonadati</taxon>
        <taxon>Pseudomonadota</taxon>
        <taxon>Gammaproteobacteria</taxon>
        <taxon>Pseudomonadales</taxon>
        <taxon>Pseudomonadaceae</taxon>
        <taxon>Pseudomonas</taxon>
    </lineage>
</organism>
<dbReference type="InterPro" id="IPR050109">
    <property type="entry name" value="HTH-type_TetR-like_transc_reg"/>
</dbReference>
<dbReference type="Gene3D" id="1.10.357.10">
    <property type="entry name" value="Tetracycline Repressor, domain 2"/>
    <property type="match status" value="1"/>
</dbReference>
<dbReference type="EMBL" id="CP077093">
    <property type="protein sequence ID" value="QXI26549.1"/>
    <property type="molecule type" value="Genomic_DNA"/>
</dbReference>
<dbReference type="PRINTS" id="PR00455">
    <property type="entry name" value="HTHTETR"/>
</dbReference>
<evidence type="ECO:0000256" key="3">
    <source>
        <dbReference type="ARBA" id="ARBA00023163"/>
    </source>
</evidence>
<dbReference type="Pfam" id="PF00440">
    <property type="entry name" value="TetR_N"/>
    <property type="match status" value="1"/>
</dbReference>
<accession>A0A9E6TQ60</accession>
<keyword evidence="7" id="KW-1185">Reference proteome</keyword>
<dbReference type="PANTHER" id="PTHR30055:SF238">
    <property type="entry name" value="MYCOFACTOCIN BIOSYNTHESIS TRANSCRIPTIONAL REGULATOR MFTR-RELATED"/>
    <property type="match status" value="1"/>
</dbReference>
<name>A0A9E6TQ60_9PSED</name>
<dbReference type="AlphaFoldDB" id="A0A9E6TQ60"/>
<evidence type="ECO:0000256" key="4">
    <source>
        <dbReference type="PROSITE-ProRule" id="PRU00335"/>
    </source>
</evidence>